<dbReference type="Proteomes" id="UP001184828">
    <property type="component" value="Unassembled WGS sequence"/>
</dbReference>
<evidence type="ECO:0008006" key="3">
    <source>
        <dbReference type="Google" id="ProtNLM"/>
    </source>
</evidence>
<proteinExistence type="predicted"/>
<sequence>MQIIVSSLEDVGFLRADVADAAAGLTRLGIATDSQMGSFYLRYDGPLSSENTGFVLLDVAGARPQESIEASTALVRRKFGWPERYVVLTSFLGGGVMVYDISTEQVYGVDFEGGDALLKNGQLEPRYPSFLEFLRFFFGDASAIV</sequence>
<dbReference type="AlphaFoldDB" id="A0AAE3Y5B2"/>
<dbReference type="SUPFAM" id="SSF160631">
    <property type="entry name" value="SMI1/KNR4-like"/>
    <property type="match status" value="1"/>
</dbReference>
<dbReference type="InterPro" id="IPR037883">
    <property type="entry name" value="Knr4/Smi1-like_sf"/>
</dbReference>
<dbReference type="EMBL" id="JAVDQZ010000011">
    <property type="protein sequence ID" value="MDR6429840.1"/>
    <property type="molecule type" value="Genomic_DNA"/>
</dbReference>
<reference evidence="1" key="1">
    <citation type="submission" date="2023-07" db="EMBL/GenBank/DDBJ databases">
        <title>Sorghum-associated microbial communities from plants grown in Nebraska, USA.</title>
        <authorList>
            <person name="Schachtman D."/>
        </authorList>
    </citation>
    <scope>NUCLEOTIDE SEQUENCE</scope>
    <source>
        <strain evidence="1">DS2114</strain>
    </source>
</reference>
<accession>A0AAE3Y5B2</accession>
<comment type="caution">
    <text evidence="1">The sequence shown here is derived from an EMBL/GenBank/DDBJ whole genome shotgun (WGS) entry which is preliminary data.</text>
</comment>
<dbReference type="RefSeq" id="WP_186454319.1">
    <property type="nucleotide sequence ID" value="NZ_JAUSRU010000014.1"/>
</dbReference>
<gene>
    <name evidence="1" type="ORF">J2738_006014</name>
</gene>
<organism evidence="1 2">
    <name type="scientific">Variovorax paradoxus</name>
    <dbReference type="NCBI Taxonomy" id="34073"/>
    <lineage>
        <taxon>Bacteria</taxon>
        <taxon>Pseudomonadati</taxon>
        <taxon>Pseudomonadota</taxon>
        <taxon>Betaproteobacteria</taxon>
        <taxon>Burkholderiales</taxon>
        <taxon>Comamonadaceae</taxon>
        <taxon>Variovorax</taxon>
    </lineage>
</organism>
<evidence type="ECO:0000313" key="2">
    <source>
        <dbReference type="Proteomes" id="UP001184828"/>
    </source>
</evidence>
<evidence type="ECO:0000313" key="1">
    <source>
        <dbReference type="EMBL" id="MDR6429840.1"/>
    </source>
</evidence>
<name>A0AAE3Y5B2_VARPD</name>
<protein>
    <recommendedName>
        <fullName evidence="3">SMI1/KNR4 family protein</fullName>
    </recommendedName>
</protein>